<dbReference type="InParanoid" id="A0A059C5K2"/>
<dbReference type="Gramene" id="KCW73225">
    <property type="protein sequence ID" value="KCW73225"/>
    <property type="gene ID" value="EUGRSUZ_E01686"/>
</dbReference>
<sequence>MLIDLAISLGRLRLHSSQTFMLLATPKPRSHSSSSPNSLVTFAPCTKSFKQVPATVNVELPTSAIQGK</sequence>
<evidence type="ECO:0000313" key="1">
    <source>
        <dbReference type="EMBL" id="KCW73225.1"/>
    </source>
</evidence>
<organism evidence="1">
    <name type="scientific">Eucalyptus grandis</name>
    <name type="common">Flooded gum</name>
    <dbReference type="NCBI Taxonomy" id="71139"/>
    <lineage>
        <taxon>Eukaryota</taxon>
        <taxon>Viridiplantae</taxon>
        <taxon>Streptophyta</taxon>
        <taxon>Embryophyta</taxon>
        <taxon>Tracheophyta</taxon>
        <taxon>Spermatophyta</taxon>
        <taxon>Magnoliopsida</taxon>
        <taxon>eudicotyledons</taxon>
        <taxon>Gunneridae</taxon>
        <taxon>Pentapetalae</taxon>
        <taxon>rosids</taxon>
        <taxon>malvids</taxon>
        <taxon>Myrtales</taxon>
        <taxon>Myrtaceae</taxon>
        <taxon>Myrtoideae</taxon>
        <taxon>Eucalypteae</taxon>
        <taxon>Eucalyptus</taxon>
    </lineage>
</organism>
<reference evidence="1" key="1">
    <citation type="submission" date="2013-07" db="EMBL/GenBank/DDBJ databases">
        <title>The genome of Eucalyptus grandis.</title>
        <authorList>
            <person name="Schmutz J."/>
            <person name="Hayes R."/>
            <person name="Myburg A."/>
            <person name="Tuskan G."/>
            <person name="Grattapaglia D."/>
            <person name="Rokhsar D.S."/>
        </authorList>
    </citation>
    <scope>NUCLEOTIDE SEQUENCE</scope>
    <source>
        <tissue evidence="1">Leaf extractions</tissue>
    </source>
</reference>
<proteinExistence type="predicted"/>
<protein>
    <submittedName>
        <fullName evidence="1">Uncharacterized protein</fullName>
    </submittedName>
</protein>
<dbReference type="EMBL" id="KK198757">
    <property type="protein sequence ID" value="KCW73225.1"/>
    <property type="molecule type" value="Genomic_DNA"/>
</dbReference>
<gene>
    <name evidence="1" type="ORF">EUGRSUZ_E01686</name>
</gene>
<dbReference type="AlphaFoldDB" id="A0A059C5K2"/>
<accession>A0A059C5K2</accession>
<name>A0A059C5K2_EUCGR</name>